<reference evidence="8 9" key="1">
    <citation type="submission" date="2023-05" db="EMBL/GenBank/DDBJ databases">
        <title>B98-5 Cell Line De Novo Hybrid Assembly: An Optical Mapping Approach.</title>
        <authorList>
            <person name="Kananen K."/>
            <person name="Auerbach J.A."/>
            <person name="Kautto E."/>
            <person name="Blachly J.S."/>
        </authorList>
    </citation>
    <scope>NUCLEOTIDE SEQUENCE [LARGE SCALE GENOMIC DNA]</scope>
    <source>
        <strain evidence="8">B95-8</strain>
        <tissue evidence="8">Cell line</tissue>
    </source>
</reference>
<sequence length="60" mass="7233">MCQNVADDMRYLMEGDEDTYQKQFSQYIQNSITPDMMGMYKKAHAAMRENPFYEKRPKKE</sequence>
<evidence type="ECO:0000313" key="9">
    <source>
        <dbReference type="Proteomes" id="UP001266305"/>
    </source>
</evidence>
<evidence type="ECO:0000256" key="3">
    <source>
        <dbReference type="ARBA" id="ARBA00022490"/>
    </source>
</evidence>
<evidence type="ECO:0000256" key="4">
    <source>
        <dbReference type="ARBA" id="ARBA00022730"/>
    </source>
</evidence>
<keyword evidence="6" id="KW-0687">Ribonucleoprotein</keyword>
<accession>A0ABQ9W7T7</accession>
<evidence type="ECO:0000256" key="5">
    <source>
        <dbReference type="ARBA" id="ARBA00022980"/>
    </source>
</evidence>
<feature type="non-terminal residue" evidence="8">
    <location>
        <position position="60"/>
    </location>
</feature>
<dbReference type="Gene3D" id="3.30.420.100">
    <property type="match status" value="1"/>
</dbReference>
<comment type="caution">
    <text evidence="8">The sequence shown here is derived from an EMBL/GenBank/DDBJ whole genome shotgun (WGS) entry which is preliminary data.</text>
</comment>
<evidence type="ECO:0000256" key="2">
    <source>
        <dbReference type="ARBA" id="ARBA00007116"/>
    </source>
</evidence>
<evidence type="ECO:0000259" key="7">
    <source>
        <dbReference type="Pfam" id="PF14204"/>
    </source>
</evidence>
<comment type="similarity">
    <text evidence="2">Belongs to the universal ribosomal protein uL18 family.</text>
</comment>
<organism evidence="8 9">
    <name type="scientific">Saguinus oedipus</name>
    <name type="common">Cotton-top tamarin</name>
    <name type="synonym">Oedipomidas oedipus</name>
    <dbReference type="NCBI Taxonomy" id="9490"/>
    <lineage>
        <taxon>Eukaryota</taxon>
        <taxon>Metazoa</taxon>
        <taxon>Chordata</taxon>
        <taxon>Craniata</taxon>
        <taxon>Vertebrata</taxon>
        <taxon>Euteleostomi</taxon>
        <taxon>Mammalia</taxon>
        <taxon>Eutheria</taxon>
        <taxon>Euarchontoglires</taxon>
        <taxon>Primates</taxon>
        <taxon>Haplorrhini</taxon>
        <taxon>Platyrrhini</taxon>
        <taxon>Cebidae</taxon>
        <taxon>Callitrichinae</taxon>
        <taxon>Saguinus</taxon>
    </lineage>
</organism>
<dbReference type="PANTHER" id="PTHR23410:SF12">
    <property type="entry name" value="LARGE RIBOSOMAL SUBUNIT PROTEIN UL18"/>
    <property type="match status" value="1"/>
</dbReference>
<proteinExistence type="inferred from homology"/>
<dbReference type="InterPro" id="IPR005485">
    <property type="entry name" value="Rbsml_uL18_euk_arch"/>
</dbReference>
<dbReference type="GO" id="GO:0005840">
    <property type="term" value="C:ribosome"/>
    <property type="evidence" value="ECO:0007669"/>
    <property type="project" value="UniProtKB-KW"/>
</dbReference>
<keyword evidence="4" id="KW-0694">RNA-binding</keyword>
<keyword evidence="9" id="KW-1185">Reference proteome</keyword>
<dbReference type="Pfam" id="PF14204">
    <property type="entry name" value="Ribosomal_L18_c"/>
    <property type="match status" value="1"/>
</dbReference>
<keyword evidence="5 8" id="KW-0689">Ribosomal protein</keyword>
<dbReference type="EMBL" id="JASSZA010000002">
    <property type="protein sequence ID" value="KAK2117693.1"/>
    <property type="molecule type" value="Genomic_DNA"/>
</dbReference>
<evidence type="ECO:0000256" key="1">
    <source>
        <dbReference type="ARBA" id="ARBA00004496"/>
    </source>
</evidence>
<protein>
    <submittedName>
        <fullName evidence="8">60S ribosomal protein L5</fullName>
    </submittedName>
</protein>
<feature type="domain" description="Large ribosomal subunit protein uL18 C-terminal eukaryotes" evidence="7">
    <location>
        <begin position="38"/>
        <end position="60"/>
    </location>
</feature>
<keyword evidence="4" id="KW-0699">rRNA-binding</keyword>
<evidence type="ECO:0000313" key="8">
    <source>
        <dbReference type="EMBL" id="KAK2117693.1"/>
    </source>
</evidence>
<name>A0ABQ9W7T7_SAGOE</name>
<keyword evidence="3" id="KW-0963">Cytoplasm</keyword>
<gene>
    <name evidence="8" type="primary">RPL5_2</name>
    <name evidence="8" type="ORF">P7K49_004580</name>
</gene>
<dbReference type="PANTHER" id="PTHR23410">
    <property type="entry name" value="RIBOSOMAL PROTEIN L5-RELATED"/>
    <property type="match status" value="1"/>
</dbReference>
<dbReference type="InterPro" id="IPR025607">
    <property type="entry name" value="Ribosomal_uL18_C_euk"/>
</dbReference>
<comment type="subcellular location">
    <subcellularLocation>
        <location evidence="1">Cytoplasm</location>
    </subcellularLocation>
</comment>
<dbReference type="Proteomes" id="UP001266305">
    <property type="component" value="Unassembled WGS sequence"/>
</dbReference>
<evidence type="ECO:0000256" key="6">
    <source>
        <dbReference type="ARBA" id="ARBA00023274"/>
    </source>
</evidence>